<evidence type="ECO:0000256" key="1">
    <source>
        <dbReference type="SAM" id="Phobius"/>
    </source>
</evidence>
<keyword evidence="1" id="KW-1133">Transmembrane helix</keyword>
<dbReference type="RefSeq" id="WP_090065639.1">
    <property type="nucleotide sequence ID" value="NZ_FOFT01000004.1"/>
</dbReference>
<dbReference type="EMBL" id="FOFT01000004">
    <property type="protein sequence ID" value="SER25071.1"/>
    <property type="molecule type" value="Genomic_DNA"/>
</dbReference>
<keyword evidence="1" id="KW-0472">Membrane</keyword>
<feature type="transmembrane region" description="Helical" evidence="1">
    <location>
        <begin position="58"/>
        <end position="78"/>
    </location>
</feature>
<dbReference type="Proteomes" id="UP000199028">
    <property type="component" value="Unassembled WGS sequence"/>
</dbReference>
<gene>
    <name evidence="2" type="ORF">SAMN05216195_104440</name>
</gene>
<dbReference type="AlphaFoldDB" id="A0A1H9MNC5"/>
<evidence type="ECO:0000313" key="2">
    <source>
        <dbReference type="EMBL" id="SER25071.1"/>
    </source>
</evidence>
<dbReference type="OrthoDB" id="3699727at2"/>
<evidence type="ECO:0000313" key="3">
    <source>
        <dbReference type="Proteomes" id="UP000199028"/>
    </source>
</evidence>
<organism evidence="2 3">
    <name type="scientific">Lentzea flaviverrucosa</name>
    <dbReference type="NCBI Taxonomy" id="200379"/>
    <lineage>
        <taxon>Bacteria</taxon>
        <taxon>Bacillati</taxon>
        <taxon>Actinomycetota</taxon>
        <taxon>Actinomycetes</taxon>
        <taxon>Pseudonocardiales</taxon>
        <taxon>Pseudonocardiaceae</taxon>
        <taxon>Lentzea</taxon>
    </lineage>
</organism>
<name>A0A1H9MNC5_9PSEU</name>
<keyword evidence="1" id="KW-0812">Transmembrane</keyword>
<accession>A0A1H9MNC5</accession>
<reference evidence="3" key="1">
    <citation type="submission" date="2016-10" db="EMBL/GenBank/DDBJ databases">
        <authorList>
            <person name="Varghese N."/>
            <person name="Submissions S."/>
        </authorList>
    </citation>
    <scope>NUCLEOTIDE SEQUENCE [LARGE SCALE GENOMIC DNA]</scope>
    <source>
        <strain evidence="3">CGMCC 4.578</strain>
    </source>
</reference>
<proteinExistence type="predicted"/>
<sequence length="159" mass="17018">MHPSDHRNNAATVGDHRTGWRVVFLLLLCVEAAVLAVLETMFLPLRFDGTLLPDLGAWPFPIMIIVAGVTTPLLVSWAAGLSQRVLTAALPLLVWFFTLMVFGYLEPGSNASTPVLLLQDWRGLLMLAAGAFPGAVAVGAVMARNAANRPGLYEPAGIQ</sequence>
<keyword evidence="3" id="KW-1185">Reference proteome</keyword>
<feature type="transmembrane region" description="Helical" evidence="1">
    <location>
        <begin position="20"/>
        <end position="38"/>
    </location>
</feature>
<protein>
    <submittedName>
        <fullName evidence="2">Uncharacterized protein</fullName>
    </submittedName>
</protein>
<feature type="transmembrane region" description="Helical" evidence="1">
    <location>
        <begin position="85"/>
        <end position="105"/>
    </location>
</feature>
<feature type="transmembrane region" description="Helical" evidence="1">
    <location>
        <begin position="125"/>
        <end position="143"/>
    </location>
</feature>